<keyword evidence="10" id="KW-1185">Reference proteome</keyword>
<keyword evidence="4" id="KW-0808">Transferase</keyword>
<dbReference type="GO" id="GO:0042054">
    <property type="term" value="F:histone methyltransferase activity"/>
    <property type="evidence" value="ECO:0007669"/>
    <property type="project" value="InterPro"/>
</dbReference>
<dbReference type="InterPro" id="IPR046345">
    <property type="entry name" value="TraB_PrgY-like"/>
</dbReference>
<dbReference type="InterPro" id="IPR001214">
    <property type="entry name" value="SET_dom"/>
</dbReference>
<accession>A0A2A3E3B2</accession>
<dbReference type="GO" id="GO:0008270">
    <property type="term" value="F:zinc ion binding"/>
    <property type="evidence" value="ECO:0007669"/>
    <property type="project" value="InterPro"/>
</dbReference>
<dbReference type="Gene3D" id="2.170.270.10">
    <property type="entry name" value="SET domain"/>
    <property type="match status" value="1"/>
</dbReference>
<dbReference type="PROSITE" id="PS50867">
    <property type="entry name" value="PRE_SET"/>
    <property type="match status" value="1"/>
</dbReference>
<evidence type="ECO:0000256" key="2">
    <source>
        <dbReference type="ARBA" id="ARBA00022454"/>
    </source>
</evidence>
<dbReference type="EMBL" id="KZ288446">
    <property type="protein sequence ID" value="PBC25629.1"/>
    <property type="molecule type" value="Genomic_DNA"/>
</dbReference>
<dbReference type="PANTHER" id="PTHR21530">
    <property type="entry name" value="PHEROMONE SHUTDOWN PROTEIN"/>
    <property type="match status" value="1"/>
</dbReference>
<proteinExistence type="predicted"/>
<name>A0A2A3E3B2_APICC</name>
<dbReference type="SMART" id="SM00317">
    <property type="entry name" value="SET"/>
    <property type="match status" value="1"/>
</dbReference>
<dbReference type="InterPro" id="IPR007728">
    <property type="entry name" value="Pre-SET_dom"/>
</dbReference>
<dbReference type="GO" id="GO:0005634">
    <property type="term" value="C:nucleus"/>
    <property type="evidence" value="ECO:0007669"/>
    <property type="project" value="InterPro"/>
</dbReference>
<feature type="domain" description="Post-SET" evidence="8">
    <location>
        <begin position="665"/>
        <end position="681"/>
    </location>
</feature>
<evidence type="ECO:0000259" key="6">
    <source>
        <dbReference type="PROSITE" id="PS50280"/>
    </source>
</evidence>
<sequence>MSSHIMSADCSKNKYSIIAEQYCVIDTKDTIDDKSSYIQSSSEKLISSELQIDLQSVNKSKYESDTIQFLIDTKKEKTKEVIGHQLRFSTHNENSNKDINIAASIQPEYDASIDEKLPETVKLLTTPEGGKLYLVGTAHFSIESQNDVATIIQAVQPHIVVVELCKARIGAININEETLYRDATDLSLKNLTEILRHHGAYNGLLHIMLYSILAHIVKQLGMAPGGEFRTAFKEAKKVPNCIIQLADRSIDVTIQRALREVSWWEIIKLTWFVLRLDSRISKQDIERYKRKCVLEQMISTLREEYPAIEKTFVTERDIYLTYHLQMATATQYTSAGLISPRVVGVVGIGHINGIVENWGKVKASDIWPIIRVPPQSLSTKILKFTIKASLLGATIYVGYKVIPLPSTNVLQSIKSSIEGLLKGKHFLVFSLIAIMEAIACADKYEHTISGVMYIEHNIPGPGINLEEFELEYSLGCSCTIQCSDCSCTRGSPNYINGRILDETLSKPIIECNSHCTCKENCDNRVVQNGPLDSLFVSEIDGKGHGLFTTKYIKKGQFICEYAGEVVSIEEARRRVEMNKNSMNYVLVVSEHIGDQIIVTCIDPKHFGNIGRYSNHSCEPNTNLVPIRVEGPVPRLCLFASRDIKIDEEITFNYAGGITNSIHNFSHTICLCGSTNCQGYLPHNPI</sequence>
<evidence type="ECO:0000313" key="10">
    <source>
        <dbReference type="Proteomes" id="UP000242457"/>
    </source>
</evidence>
<dbReference type="PANTHER" id="PTHR21530:SF7">
    <property type="entry name" value="TRAB DOMAIN-CONTAINING PROTEIN"/>
    <property type="match status" value="1"/>
</dbReference>
<protein>
    <submittedName>
        <fullName evidence="9">TraB domain-containing protein</fullName>
    </submittedName>
</protein>
<dbReference type="GO" id="GO:0005694">
    <property type="term" value="C:chromosome"/>
    <property type="evidence" value="ECO:0007669"/>
    <property type="project" value="UniProtKB-SubCell"/>
</dbReference>
<evidence type="ECO:0000256" key="3">
    <source>
        <dbReference type="ARBA" id="ARBA00022603"/>
    </source>
</evidence>
<dbReference type="CDD" id="cd14726">
    <property type="entry name" value="TraB_PrgY-like"/>
    <property type="match status" value="1"/>
</dbReference>
<evidence type="ECO:0000259" key="8">
    <source>
        <dbReference type="PROSITE" id="PS50868"/>
    </source>
</evidence>
<organism evidence="9 10">
    <name type="scientific">Apis cerana cerana</name>
    <name type="common">Oriental honeybee</name>
    <dbReference type="NCBI Taxonomy" id="94128"/>
    <lineage>
        <taxon>Eukaryota</taxon>
        <taxon>Metazoa</taxon>
        <taxon>Ecdysozoa</taxon>
        <taxon>Arthropoda</taxon>
        <taxon>Hexapoda</taxon>
        <taxon>Insecta</taxon>
        <taxon>Pterygota</taxon>
        <taxon>Neoptera</taxon>
        <taxon>Endopterygota</taxon>
        <taxon>Hymenoptera</taxon>
        <taxon>Apocrita</taxon>
        <taxon>Aculeata</taxon>
        <taxon>Apoidea</taxon>
        <taxon>Anthophila</taxon>
        <taxon>Apidae</taxon>
        <taxon>Apis</taxon>
    </lineage>
</organism>
<evidence type="ECO:0000259" key="7">
    <source>
        <dbReference type="PROSITE" id="PS50867"/>
    </source>
</evidence>
<dbReference type="InterPro" id="IPR046341">
    <property type="entry name" value="SET_dom_sf"/>
</dbReference>
<dbReference type="GO" id="GO:0008170">
    <property type="term" value="F:N-methyltransferase activity"/>
    <property type="evidence" value="ECO:0007669"/>
    <property type="project" value="UniProtKB-ARBA"/>
</dbReference>
<keyword evidence="2" id="KW-0158">Chromosome</keyword>
<dbReference type="Pfam" id="PF05033">
    <property type="entry name" value="Pre-SET"/>
    <property type="match status" value="1"/>
</dbReference>
<dbReference type="Proteomes" id="UP000242457">
    <property type="component" value="Unassembled WGS sequence"/>
</dbReference>
<dbReference type="InterPro" id="IPR003616">
    <property type="entry name" value="Post-SET_dom"/>
</dbReference>
<dbReference type="GO" id="GO:0032259">
    <property type="term" value="P:methylation"/>
    <property type="evidence" value="ECO:0007669"/>
    <property type="project" value="UniProtKB-KW"/>
</dbReference>
<dbReference type="InterPro" id="IPR002816">
    <property type="entry name" value="TraB/PrgY/GumN_fam"/>
</dbReference>
<dbReference type="STRING" id="94128.A0A2A3E3B2"/>
<evidence type="ECO:0000256" key="5">
    <source>
        <dbReference type="ARBA" id="ARBA00022691"/>
    </source>
</evidence>
<evidence type="ECO:0000256" key="4">
    <source>
        <dbReference type="ARBA" id="ARBA00022679"/>
    </source>
</evidence>
<dbReference type="Pfam" id="PF00856">
    <property type="entry name" value="SET"/>
    <property type="match status" value="1"/>
</dbReference>
<reference evidence="9 10" key="1">
    <citation type="submission" date="2014-07" db="EMBL/GenBank/DDBJ databases">
        <title>Genomic and transcriptomic analysis on Apis cerana provide comprehensive insights into honey bee biology.</title>
        <authorList>
            <person name="Diao Q."/>
            <person name="Sun L."/>
            <person name="Zheng H."/>
            <person name="Zheng H."/>
            <person name="Xu S."/>
            <person name="Wang S."/>
            <person name="Zeng Z."/>
            <person name="Hu F."/>
            <person name="Su S."/>
            <person name="Wu J."/>
        </authorList>
    </citation>
    <scope>NUCLEOTIDE SEQUENCE [LARGE SCALE GENOMIC DNA]</scope>
    <source>
        <tissue evidence="9">Pupae without intestine</tissue>
    </source>
</reference>
<dbReference type="Pfam" id="PF01963">
    <property type="entry name" value="TraB_PrgY_gumN"/>
    <property type="match status" value="1"/>
</dbReference>
<evidence type="ECO:0000313" key="9">
    <source>
        <dbReference type="EMBL" id="PBC25629.1"/>
    </source>
</evidence>
<gene>
    <name evidence="9" type="ORF">APICC_09532</name>
</gene>
<dbReference type="SUPFAM" id="SSF82199">
    <property type="entry name" value="SET domain"/>
    <property type="match status" value="1"/>
</dbReference>
<dbReference type="GO" id="GO:0008757">
    <property type="term" value="F:S-adenosylmethionine-dependent methyltransferase activity"/>
    <property type="evidence" value="ECO:0007669"/>
    <property type="project" value="UniProtKB-ARBA"/>
</dbReference>
<dbReference type="PROSITE" id="PS50280">
    <property type="entry name" value="SET"/>
    <property type="match status" value="1"/>
</dbReference>
<feature type="domain" description="SET" evidence="6">
    <location>
        <begin position="532"/>
        <end position="654"/>
    </location>
</feature>
<dbReference type="OrthoDB" id="48306at2759"/>
<evidence type="ECO:0000256" key="1">
    <source>
        <dbReference type="ARBA" id="ARBA00004286"/>
    </source>
</evidence>
<comment type="subcellular location">
    <subcellularLocation>
        <location evidence="1">Chromosome</location>
    </subcellularLocation>
</comment>
<keyword evidence="3" id="KW-0489">Methyltransferase</keyword>
<dbReference type="AlphaFoldDB" id="A0A2A3E3B2"/>
<dbReference type="PROSITE" id="PS50868">
    <property type="entry name" value="POST_SET"/>
    <property type="match status" value="1"/>
</dbReference>
<keyword evidence="5" id="KW-0949">S-adenosyl-L-methionine</keyword>
<feature type="domain" description="Pre-SET" evidence="7">
    <location>
        <begin position="474"/>
        <end position="529"/>
    </location>
</feature>